<dbReference type="PANTHER" id="PTHR35011:SF10">
    <property type="entry name" value="TRAP TRANSPORTER SMALL PERMEASE PROTEIN"/>
    <property type="match status" value="1"/>
</dbReference>
<protein>
    <submittedName>
        <fullName evidence="11">TRAP transporter small permease subunit</fullName>
    </submittedName>
</protein>
<dbReference type="Pfam" id="PF04290">
    <property type="entry name" value="DctQ"/>
    <property type="match status" value="1"/>
</dbReference>
<evidence type="ECO:0000256" key="5">
    <source>
        <dbReference type="ARBA" id="ARBA00022692"/>
    </source>
</evidence>
<dbReference type="GO" id="GO:0022857">
    <property type="term" value="F:transmembrane transporter activity"/>
    <property type="evidence" value="ECO:0007669"/>
    <property type="project" value="TreeGrafter"/>
</dbReference>
<evidence type="ECO:0000256" key="9">
    <source>
        <dbReference type="SAM" id="Phobius"/>
    </source>
</evidence>
<gene>
    <name evidence="11" type="ORF">FYJ44_09590</name>
</gene>
<dbReference type="GO" id="GO:0015740">
    <property type="term" value="P:C4-dicarboxylate transport"/>
    <property type="evidence" value="ECO:0007669"/>
    <property type="project" value="TreeGrafter"/>
</dbReference>
<keyword evidence="6 9" id="KW-1133">Transmembrane helix</keyword>
<evidence type="ECO:0000259" key="10">
    <source>
        <dbReference type="Pfam" id="PF04290"/>
    </source>
</evidence>
<keyword evidence="12" id="KW-1185">Reference proteome</keyword>
<feature type="transmembrane region" description="Helical" evidence="9">
    <location>
        <begin position="108"/>
        <end position="132"/>
    </location>
</feature>
<evidence type="ECO:0000256" key="6">
    <source>
        <dbReference type="ARBA" id="ARBA00022989"/>
    </source>
</evidence>
<dbReference type="InterPro" id="IPR007387">
    <property type="entry name" value="TRAP_DctQ"/>
</dbReference>
<comment type="caution">
    <text evidence="11">The sequence shown here is derived from an EMBL/GenBank/DDBJ whole genome shotgun (WGS) entry which is preliminary data.</text>
</comment>
<organism evidence="11 12">
    <name type="scientific">Desulfovibrio porci</name>
    <dbReference type="NCBI Taxonomy" id="2605782"/>
    <lineage>
        <taxon>Bacteria</taxon>
        <taxon>Pseudomonadati</taxon>
        <taxon>Thermodesulfobacteriota</taxon>
        <taxon>Desulfovibrionia</taxon>
        <taxon>Desulfovibrionales</taxon>
        <taxon>Desulfovibrionaceae</taxon>
        <taxon>Desulfovibrio</taxon>
    </lineage>
</organism>
<evidence type="ECO:0000256" key="2">
    <source>
        <dbReference type="ARBA" id="ARBA00022448"/>
    </source>
</evidence>
<keyword evidence="5 9" id="KW-0812">Transmembrane</keyword>
<keyword evidence="7 9" id="KW-0472">Membrane</keyword>
<name>A0A6L5XLZ2_9BACT</name>
<evidence type="ECO:0000256" key="4">
    <source>
        <dbReference type="ARBA" id="ARBA00022519"/>
    </source>
</evidence>
<keyword evidence="3" id="KW-1003">Cell membrane</keyword>
<evidence type="ECO:0000256" key="7">
    <source>
        <dbReference type="ARBA" id="ARBA00023136"/>
    </source>
</evidence>
<dbReference type="EMBL" id="VUMH01000009">
    <property type="protein sequence ID" value="MSS28280.1"/>
    <property type="molecule type" value="Genomic_DNA"/>
</dbReference>
<evidence type="ECO:0000313" key="12">
    <source>
        <dbReference type="Proteomes" id="UP000477488"/>
    </source>
</evidence>
<evidence type="ECO:0000256" key="1">
    <source>
        <dbReference type="ARBA" id="ARBA00004429"/>
    </source>
</evidence>
<keyword evidence="4" id="KW-0997">Cell inner membrane</keyword>
<keyword evidence="2" id="KW-0813">Transport</keyword>
<accession>A0A6L5XLZ2</accession>
<evidence type="ECO:0000313" key="11">
    <source>
        <dbReference type="EMBL" id="MSS28280.1"/>
    </source>
</evidence>
<dbReference type="AlphaFoldDB" id="A0A6L5XLZ2"/>
<feature type="transmembrane region" description="Helical" evidence="9">
    <location>
        <begin position="34"/>
        <end position="55"/>
    </location>
</feature>
<feature type="transmembrane region" description="Helical" evidence="9">
    <location>
        <begin position="70"/>
        <end position="87"/>
    </location>
</feature>
<proteinExistence type="inferred from homology"/>
<dbReference type="InterPro" id="IPR055348">
    <property type="entry name" value="DctQ"/>
</dbReference>
<comment type="subcellular location">
    <subcellularLocation>
        <location evidence="1">Cell inner membrane</location>
        <topology evidence="1">Multi-pass membrane protein</topology>
    </subcellularLocation>
</comment>
<evidence type="ECO:0000256" key="8">
    <source>
        <dbReference type="ARBA" id="ARBA00038436"/>
    </source>
</evidence>
<evidence type="ECO:0000256" key="3">
    <source>
        <dbReference type="ARBA" id="ARBA00022475"/>
    </source>
</evidence>
<dbReference type="PANTHER" id="PTHR35011">
    <property type="entry name" value="2,3-DIKETO-L-GULONATE TRAP TRANSPORTER SMALL PERMEASE PROTEIN YIAM"/>
    <property type="match status" value="1"/>
</dbReference>
<comment type="similarity">
    <text evidence="8">Belongs to the TRAP transporter small permease family.</text>
</comment>
<dbReference type="Proteomes" id="UP000477488">
    <property type="component" value="Unassembled WGS sequence"/>
</dbReference>
<reference evidence="11 12" key="1">
    <citation type="submission" date="2019-09" db="EMBL/GenBank/DDBJ databases">
        <title>In-depth cultivation of the pig gut microbiome towards novel bacterial diversity and tailored functional studies.</title>
        <authorList>
            <person name="Wylensek D."/>
            <person name="Hitch T.C.A."/>
            <person name="Clavel T."/>
        </authorList>
    </citation>
    <scope>NUCLEOTIDE SEQUENCE [LARGE SCALE GENOMIC DNA]</scope>
    <source>
        <strain evidence="11 12">PG-178-WT-4</strain>
    </source>
</reference>
<feature type="domain" description="Tripartite ATP-independent periplasmic transporters DctQ component" evidence="10">
    <location>
        <begin position="45"/>
        <end position="173"/>
    </location>
</feature>
<dbReference type="GO" id="GO:0005886">
    <property type="term" value="C:plasma membrane"/>
    <property type="evidence" value="ECO:0007669"/>
    <property type="project" value="UniProtKB-SubCell"/>
</dbReference>
<sequence length="185" mass="20733">MEPSLREGRLRKTGGNVMITPILRKFRRGIHRICRWYCILMLAGMLVIVGMQVLLRNLLGIPMPWAEESSVYMMISLAVFGSVFVLSERGHLYVECFIDRLPFRLRALLKALLLLVQAAFIALILFHSAGALEHAARVQAVSLGISMFLPSLSIPVAFALIFLETLFQFVDLLLHCFSKSARGAS</sequence>